<keyword evidence="5 8" id="KW-0547">Nucleotide-binding</keyword>
<comment type="pathway">
    <text evidence="1 8">Sulfur metabolism; hydrogen sulfide biosynthesis; sulfite from sulfate: step 2/3.</text>
</comment>
<evidence type="ECO:0000313" key="11">
    <source>
        <dbReference type="Proteomes" id="UP001172457"/>
    </source>
</evidence>
<protein>
    <recommendedName>
        <fullName evidence="3 8">Adenylyl-sulfate kinase</fullName>
        <ecNumber evidence="3 8">2.7.1.25</ecNumber>
    </recommendedName>
</protein>
<dbReference type="PANTHER" id="PTHR11055:SF63">
    <property type="entry name" value="ADENYLYL-SULFATE KINASE 1, CHLOROPLASTIC"/>
    <property type="match status" value="1"/>
</dbReference>
<organism evidence="10 11">
    <name type="scientific">Centaurea solstitialis</name>
    <name type="common">yellow star-thistle</name>
    <dbReference type="NCBI Taxonomy" id="347529"/>
    <lineage>
        <taxon>Eukaryota</taxon>
        <taxon>Viridiplantae</taxon>
        <taxon>Streptophyta</taxon>
        <taxon>Embryophyta</taxon>
        <taxon>Tracheophyta</taxon>
        <taxon>Spermatophyta</taxon>
        <taxon>Magnoliopsida</taxon>
        <taxon>eudicotyledons</taxon>
        <taxon>Gunneridae</taxon>
        <taxon>Pentapetalae</taxon>
        <taxon>asterids</taxon>
        <taxon>campanulids</taxon>
        <taxon>Asterales</taxon>
        <taxon>Asteraceae</taxon>
        <taxon>Carduoideae</taxon>
        <taxon>Cardueae</taxon>
        <taxon>Centaureinae</taxon>
        <taxon>Centaurea</taxon>
    </lineage>
</organism>
<comment type="catalytic activity">
    <reaction evidence="8">
        <text>adenosine 5'-phosphosulfate + ATP = 3'-phosphoadenylyl sulfate + ADP + H(+)</text>
        <dbReference type="Rhea" id="RHEA:24152"/>
        <dbReference type="ChEBI" id="CHEBI:15378"/>
        <dbReference type="ChEBI" id="CHEBI:30616"/>
        <dbReference type="ChEBI" id="CHEBI:58243"/>
        <dbReference type="ChEBI" id="CHEBI:58339"/>
        <dbReference type="ChEBI" id="CHEBI:456216"/>
        <dbReference type="EC" id="2.7.1.25"/>
    </reaction>
</comment>
<dbReference type="NCBIfam" id="NF003013">
    <property type="entry name" value="PRK03846.1"/>
    <property type="match status" value="1"/>
</dbReference>
<keyword evidence="4 8" id="KW-0808">Transferase</keyword>
<dbReference type="GO" id="GO:0000103">
    <property type="term" value="P:sulfate assimilation"/>
    <property type="evidence" value="ECO:0007669"/>
    <property type="project" value="InterPro"/>
</dbReference>
<comment type="function">
    <text evidence="8">Catalyzes the synthesis of activated sulfate.</text>
</comment>
<proteinExistence type="inferred from homology"/>
<evidence type="ECO:0000256" key="2">
    <source>
        <dbReference type="ARBA" id="ARBA00007008"/>
    </source>
</evidence>
<comment type="similarity">
    <text evidence="2 8">Belongs to the APS kinase family.</text>
</comment>
<sequence length="171" mass="18833">MNATSGKSTLACALTRALHSRGKLTYILDGDNLRHGLNRDLTFKAEDRAENIRRIGEVAKLFADAGLICIASVISPYRKDRDACRSLLPDGDFIEVFLDMPLRVCEARDPKGLYKLARAGKIKGFTGIDDPYEAPLNSEIVLEEEGDVCPPPEVMADKVICYLEGKGYLQA</sequence>
<evidence type="ECO:0000256" key="4">
    <source>
        <dbReference type="ARBA" id="ARBA00022679"/>
    </source>
</evidence>
<keyword evidence="7 8" id="KW-0067">ATP-binding</keyword>
<dbReference type="CDD" id="cd02027">
    <property type="entry name" value="APSK"/>
    <property type="match status" value="1"/>
</dbReference>
<comment type="caution">
    <text evidence="10">The sequence shown here is derived from an EMBL/GenBank/DDBJ whole genome shotgun (WGS) entry which is preliminary data.</text>
</comment>
<evidence type="ECO:0000313" key="10">
    <source>
        <dbReference type="EMBL" id="KAJ9564262.1"/>
    </source>
</evidence>
<name>A0AA38WKH1_9ASTR</name>
<gene>
    <name evidence="10" type="ORF">OSB04_000228</name>
</gene>
<evidence type="ECO:0000256" key="6">
    <source>
        <dbReference type="ARBA" id="ARBA00022777"/>
    </source>
</evidence>
<dbReference type="InterPro" id="IPR027417">
    <property type="entry name" value="P-loop_NTPase"/>
</dbReference>
<dbReference type="GO" id="GO:0005524">
    <property type="term" value="F:ATP binding"/>
    <property type="evidence" value="ECO:0007669"/>
    <property type="project" value="UniProtKB-KW"/>
</dbReference>
<evidence type="ECO:0000256" key="3">
    <source>
        <dbReference type="ARBA" id="ARBA00012121"/>
    </source>
</evidence>
<reference evidence="10" key="1">
    <citation type="submission" date="2023-03" db="EMBL/GenBank/DDBJ databases">
        <title>Chromosome-scale reference genome and RAD-based genetic map of yellow starthistle (Centaurea solstitialis) reveal putative structural variation and QTLs associated with invader traits.</title>
        <authorList>
            <person name="Reatini B."/>
            <person name="Cang F.A."/>
            <person name="Jiang Q."/>
            <person name="Mckibben M.T.W."/>
            <person name="Barker M.S."/>
            <person name="Rieseberg L.H."/>
            <person name="Dlugosch K.M."/>
        </authorList>
    </citation>
    <scope>NUCLEOTIDE SEQUENCE</scope>
    <source>
        <strain evidence="10">CAN-66</strain>
        <tissue evidence="10">Leaf</tissue>
    </source>
</reference>
<dbReference type="PANTHER" id="PTHR11055">
    <property type="entry name" value="BIFUNCTIONAL 3'-PHOSPHOADENOSINE 5'-PHOSPHOSULFATE SYNTHASE"/>
    <property type="match status" value="1"/>
</dbReference>
<accession>A0AA38WKH1</accession>
<dbReference type="InterPro" id="IPR059117">
    <property type="entry name" value="APS_kinase_dom"/>
</dbReference>
<evidence type="ECO:0000256" key="5">
    <source>
        <dbReference type="ARBA" id="ARBA00022741"/>
    </source>
</evidence>
<dbReference type="Proteomes" id="UP001172457">
    <property type="component" value="Chromosome 1"/>
</dbReference>
<dbReference type="EMBL" id="JARYMX010000001">
    <property type="protein sequence ID" value="KAJ9564262.1"/>
    <property type="molecule type" value="Genomic_DNA"/>
</dbReference>
<dbReference type="EC" id="2.7.1.25" evidence="3 8"/>
<dbReference type="NCBIfam" id="TIGR00455">
    <property type="entry name" value="apsK"/>
    <property type="match status" value="1"/>
</dbReference>
<evidence type="ECO:0000256" key="1">
    <source>
        <dbReference type="ARBA" id="ARBA00004806"/>
    </source>
</evidence>
<keyword evidence="11" id="KW-1185">Reference proteome</keyword>
<dbReference type="Pfam" id="PF01583">
    <property type="entry name" value="APS_kinase"/>
    <property type="match status" value="1"/>
</dbReference>
<dbReference type="AlphaFoldDB" id="A0AA38WKH1"/>
<evidence type="ECO:0000259" key="9">
    <source>
        <dbReference type="Pfam" id="PF01583"/>
    </source>
</evidence>
<evidence type="ECO:0000256" key="7">
    <source>
        <dbReference type="ARBA" id="ARBA00022840"/>
    </source>
</evidence>
<dbReference type="Gene3D" id="3.40.50.300">
    <property type="entry name" value="P-loop containing nucleotide triphosphate hydrolases"/>
    <property type="match status" value="1"/>
</dbReference>
<feature type="domain" description="APS kinase" evidence="9">
    <location>
        <begin position="4"/>
        <end position="142"/>
    </location>
</feature>
<dbReference type="InterPro" id="IPR002891">
    <property type="entry name" value="APS"/>
</dbReference>
<dbReference type="SUPFAM" id="SSF52540">
    <property type="entry name" value="P-loop containing nucleoside triphosphate hydrolases"/>
    <property type="match status" value="1"/>
</dbReference>
<dbReference type="GO" id="GO:0004020">
    <property type="term" value="F:adenylylsulfate kinase activity"/>
    <property type="evidence" value="ECO:0007669"/>
    <property type="project" value="UniProtKB-EC"/>
</dbReference>
<evidence type="ECO:0000256" key="8">
    <source>
        <dbReference type="RuleBase" id="RU004347"/>
    </source>
</evidence>
<keyword evidence="6 8" id="KW-0418">Kinase</keyword>